<gene>
    <name evidence="1" type="ORF">DRP53_00340</name>
</gene>
<protein>
    <submittedName>
        <fullName evidence="1">Uncharacterized protein</fullName>
    </submittedName>
</protein>
<reference evidence="1 2" key="1">
    <citation type="submission" date="2018-06" db="EMBL/GenBank/DDBJ databases">
        <title>Extensive metabolic versatility and redundancy in microbially diverse, dynamic hydrothermal sediments.</title>
        <authorList>
            <person name="Dombrowski N."/>
            <person name="Teske A."/>
            <person name="Baker B.J."/>
        </authorList>
    </citation>
    <scope>NUCLEOTIDE SEQUENCE [LARGE SCALE GENOMIC DNA]</scope>
    <source>
        <strain evidence="1">B36_G15</strain>
    </source>
</reference>
<proteinExistence type="predicted"/>
<dbReference type="AlphaFoldDB" id="A0A660SLX9"/>
<dbReference type="Proteomes" id="UP000268469">
    <property type="component" value="Unassembled WGS sequence"/>
</dbReference>
<sequence>MSIFERLTKIDRRIIYFVLGLAILLPLLKPWGIPVNVMDRSRDLFTFIEDSTRGRAVMISFDYDPQVMPEVHPMAYALVHHLFALRRKVIGLCLNVQGTGMAVDVFNRIAAEYNERARSREDSIIYGRDYVFLGWKSGYVAVILGMGESIKGVYPKDYYGNPIDELEVMEGIKNYRQIGLCISLSGAAFPDTWVAYAGSRYGLRVGAGVTAVMGASYYPYLQTRQLVGMLAGLKGAAEYETLLDEHNIPIKKKTAAPGMDAQNLAHLVMIVFIVIGNIGYFYLRRR</sequence>
<dbReference type="EMBL" id="QNBE01000002">
    <property type="protein sequence ID" value="RKX71769.1"/>
    <property type="molecule type" value="Genomic_DNA"/>
</dbReference>
<name>A0A660SLX9_UNCW3</name>
<evidence type="ECO:0000313" key="1">
    <source>
        <dbReference type="EMBL" id="RKX71769.1"/>
    </source>
</evidence>
<comment type="caution">
    <text evidence="1">The sequence shown here is derived from an EMBL/GenBank/DDBJ whole genome shotgun (WGS) entry which is preliminary data.</text>
</comment>
<organism evidence="1 2">
    <name type="scientific">candidate division WOR-3 bacterium</name>
    <dbReference type="NCBI Taxonomy" id="2052148"/>
    <lineage>
        <taxon>Bacteria</taxon>
        <taxon>Bacteria division WOR-3</taxon>
    </lineage>
</organism>
<accession>A0A660SLX9</accession>
<evidence type="ECO:0000313" key="2">
    <source>
        <dbReference type="Proteomes" id="UP000268469"/>
    </source>
</evidence>